<accession>A0A517VL52</accession>
<protein>
    <submittedName>
        <fullName evidence="1">Uncharacterized protein</fullName>
    </submittedName>
</protein>
<dbReference type="RefSeq" id="WP_197995539.1">
    <property type="nucleotide sequence ID" value="NZ_CP036343.1"/>
</dbReference>
<reference evidence="1 2" key="1">
    <citation type="submission" date="2019-02" db="EMBL/GenBank/DDBJ databases">
        <title>Deep-cultivation of Planctomycetes and their phenomic and genomic characterization uncovers novel biology.</title>
        <authorList>
            <person name="Wiegand S."/>
            <person name="Jogler M."/>
            <person name="Boedeker C."/>
            <person name="Pinto D."/>
            <person name="Vollmers J."/>
            <person name="Rivas-Marin E."/>
            <person name="Kohn T."/>
            <person name="Peeters S.H."/>
            <person name="Heuer A."/>
            <person name="Rast P."/>
            <person name="Oberbeckmann S."/>
            <person name="Bunk B."/>
            <person name="Jeske O."/>
            <person name="Meyerdierks A."/>
            <person name="Storesund J.E."/>
            <person name="Kallscheuer N."/>
            <person name="Luecker S."/>
            <person name="Lage O.M."/>
            <person name="Pohl T."/>
            <person name="Merkel B.J."/>
            <person name="Hornburger P."/>
            <person name="Mueller R.-W."/>
            <person name="Bruemmer F."/>
            <person name="Labrenz M."/>
            <person name="Spormann A.M."/>
            <person name="Op den Camp H."/>
            <person name="Overmann J."/>
            <person name="Amann R."/>
            <person name="Jetten M.S.M."/>
            <person name="Mascher T."/>
            <person name="Medema M.H."/>
            <person name="Devos D.P."/>
            <person name="Kaster A.-K."/>
            <person name="Ovreas L."/>
            <person name="Rohde M."/>
            <person name="Galperin M.Y."/>
            <person name="Jogler C."/>
        </authorList>
    </citation>
    <scope>NUCLEOTIDE SEQUENCE [LARGE SCALE GENOMIC DNA]</scope>
    <source>
        <strain evidence="1 2">Pan161</strain>
    </source>
</reference>
<dbReference type="AlphaFoldDB" id="A0A517VL52"/>
<proteinExistence type="predicted"/>
<evidence type="ECO:0000313" key="1">
    <source>
        <dbReference type="EMBL" id="QDT93727.1"/>
    </source>
</evidence>
<dbReference type="KEGG" id="gax:Pan161_54100"/>
<keyword evidence="2" id="KW-1185">Reference proteome</keyword>
<dbReference type="EMBL" id="CP036343">
    <property type="protein sequence ID" value="QDT93727.1"/>
    <property type="molecule type" value="Genomic_DNA"/>
</dbReference>
<name>A0A517VL52_9PLAN</name>
<gene>
    <name evidence="1" type="ORF">Pan161_54100</name>
</gene>
<organism evidence="1 2">
    <name type="scientific">Gimesia algae</name>
    <dbReference type="NCBI Taxonomy" id="2527971"/>
    <lineage>
        <taxon>Bacteria</taxon>
        <taxon>Pseudomonadati</taxon>
        <taxon>Planctomycetota</taxon>
        <taxon>Planctomycetia</taxon>
        <taxon>Planctomycetales</taxon>
        <taxon>Planctomycetaceae</taxon>
        <taxon>Gimesia</taxon>
    </lineage>
</organism>
<evidence type="ECO:0000313" key="2">
    <source>
        <dbReference type="Proteomes" id="UP000316855"/>
    </source>
</evidence>
<dbReference type="Proteomes" id="UP000316855">
    <property type="component" value="Chromosome"/>
</dbReference>
<sequence>MNFNLAEMMKTESVTSHSTRGDISVPRNNMFNAALFHYDLSLQKFAHTCKFLPGQQGD</sequence>